<dbReference type="EMBL" id="CP013244">
    <property type="protein sequence ID" value="ANP45777.1"/>
    <property type="molecule type" value="Genomic_DNA"/>
</dbReference>
<evidence type="ECO:0000313" key="1">
    <source>
        <dbReference type="EMBL" id="ANP45777.1"/>
    </source>
</evidence>
<dbReference type="KEGG" id="cbot:ATE48_07505"/>
<dbReference type="OrthoDB" id="8497404at2"/>
<dbReference type="STRING" id="1759059.ATE48_07505"/>
<organism evidence="1 2">
    <name type="scientific">Candidatus Viadribacter manganicus</name>
    <dbReference type="NCBI Taxonomy" id="1759059"/>
    <lineage>
        <taxon>Bacteria</taxon>
        <taxon>Pseudomonadati</taxon>
        <taxon>Pseudomonadota</taxon>
        <taxon>Alphaproteobacteria</taxon>
        <taxon>Hyphomonadales</taxon>
        <taxon>Hyphomonadaceae</taxon>
        <taxon>Candidatus Viadribacter</taxon>
    </lineage>
</organism>
<dbReference type="InParanoid" id="A0A1B1AGU4"/>
<gene>
    <name evidence="1" type="ORF">ATE48_07505</name>
</gene>
<sequence length="69" mass="7719">MAFIVNSSPGAGLRFEASNTLTDIKAALEWAAGLSRRGMRLIRIRDTDTGRIFDERQLREEIKRLQGAA</sequence>
<evidence type="ECO:0000313" key="2">
    <source>
        <dbReference type="Proteomes" id="UP000092498"/>
    </source>
</evidence>
<name>A0A1B1AGU4_9PROT</name>
<dbReference type="Proteomes" id="UP000092498">
    <property type="component" value="Chromosome"/>
</dbReference>
<accession>A0A1B1AGU4</accession>
<reference evidence="1 2" key="1">
    <citation type="submission" date="2015-11" db="EMBL/GenBank/DDBJ databases">
        <title>Whole-Genome Sequence of Candidatus Oderbacter manganicum from the National Park Lower Oder Valley, Germany.</title>
        <authorList>
            <person name="Braun B."/>
            <person name="Liere K."/>
            <person name="Szewzyk U."/>
        </authorList>
    </citation>
    <scope>NUCLEOTIDE SEQUENCE [LARGE SCALE GENOMIC DNA]</scope>
    <source>
        <strain evidence="1 2">OTSz_A_272</strain>
    </source>
</reference>
<keyword evidence="2" id="KW-1185">Reference proteome</keyword>
<dbReference type="RefSeq" id="WP_066769669.1">
    <property type="nucleotide sequence ID" value="NZ_CP013244.1"/>
</dbReference>
<protein>
    <submittedName>
        <fullName evidence="1">Uncharacterized protein</fullName>
    </submittedName>
</protein>
<proteinExistence type="predicted"/>
<dbReference type="AlphaFoldDB" id="A0A1B1AGU4"/>